<dbReference type="SUPFAM" id="SSF52058">
    <property type="entry name" value="L domain-like"/>
    <property type="match status" value="1"/>
</dbReference>
<keyword evidence="5" id="KW-0472">Membrane</keyword>
<accession>A0ABY9DHX8</accession>
<evidence type="ECO:0000256" key="1">
    <source>
        <dbReference type="ARBA" id="ARBA00004479"/>
    </source>
</evidence>
<dbReference type="InterPro" id="IPR001611">
    <property type="entry name" value="Leu-rich_rpt"/>
</dbReference>
<feature type="signal peptide" evidence="8">
    <location>
        <begin position="1"/>
        <end position="26"/>
    </location>
</feature>
<evidence type="ECO:0000256" key="4">
    <source>
        <dbReference type="ARBA" id="ARBA00022989"/>
    </source>
</evidence>
<keyword evidence="4" id="KW-1133">Transmembrane helix</keyword>
<dbReference type="Pfam" id="PF13855">
    <property type="entry name" value="LRR_8"/>
    <property type="match status" value="1"/>
</dbReference>
<proteinExistence type="predicted"/>
<evidence type="ECO:0000256" key="2">
    <source>
        <dbReference type="ARBA" id="ARBA00022692"/>
    </source>
</evidence>
<dbReference type="PRINTS" id="PR00019">
    <property type="entry name" value="LEURICHRPT"/>
</dbReference>
<gene>
    <name evidence="9" type="ORF">VitviT2T_024277</name>
</gene>
<keyword evidence="7" id="KW-0325">Glycoprotein</keyword>
<evidence type="ECO:0000256" key="6">
    <source>
        <dbReference type="ARBA" id="ARBA00023170"/>
    </source>
</evidence>
<name>A0ABY9DHX8_VITVI</name>
<evidence type="ECO:0000256" key="7">
    <source>
        <dbReference type="ARBA" id="ARBA00023180"/>
    </source>
</evidence>
<keyword evidence="2" id="KW-0812">Transmembrane</keyword>
<dbReference type="InterPro" id="IPR032675">
    <property type="entry name" value="LRR_dom_sf"/>
</dbReference>
<dbReference type="EMBL" id="CP126663">
    <property type="protein sequence ID" value="WKA06374.1"/>
    <property type="molecule type" value="Genomic_DNA"/>
</dbReference>
<feature type="chain" id="PRO_5046055541" evidence="8">
    <location>
        <begin position="27"/>
        <end position="277"/>
    </location>
</feature>
<evidence type="ECO:0000256" key="8">
    <source>
        <dbReference type="SAM" id="SignalP"/>
    </source>
</evidence>
<dbReference type="Proteomes" id="UP001227230">
    <property type="component" value="Chromosome 16"/>
</dbReference>
<dbReference type="PANTHER" id="PTHR48063">
    <property type="entry name" value="LRR RECEPTOR-LIKE KINASE"/>
    <property type="match status" value="1"/>
</dbReference>
<keyword evidence="6" id="KW-0675">Receptor</keyword>
<keyword evidence="10" id="KW-1185">Reference proteome</keyword>
<protein>
    <submittedName>
        <fullName evidence="9">Uncharacterized protein</fullName>
    </submittedName>
</protein>
<evidence type="ECO:0000313" key="10">
    <source>
        <dbReference type="Proteomes" id="UP001227230"/>
    </source>
</evidence>
<reference evidence="9 10" key="1">
    <citation type="journal article" date="2023" name="Hortic Res">
        <title>The complete reference genome for grapevine (Vitis vinifera L.) genetics and breeding.</title>
        <authorList>
            <person name="Shi X."/>
            <person name="Cao S."/>
            <person name="Wang X."/>
            <person name="Huang S."/>
            <person name="Wang Y."/>
            <person name="Liu Z."/>
            <person name="Liu W."/>
            <person name="Leng X."/>
            <person name="Peng Y."/>
            <person name="Wang N."/>
            <person name="Wang Y."/>
            <person name="Ma Z."/>
            <person name="Xu X."/>
            <person name="Zhang F."/>
            <person name="Xue H."/>
            <person name="Zhong H."/>
            <person name="Wang Y."/>
            <person name="Zhang K."/>
            <person name="Velt A."/>
            <person name="Avia K."/>
            <person name="Holtgrawe D."/>
            <person name="Grimplet J."/>
            <person name="Matus J.T."/>
            <person name="Ware D."/>
            <person name="Wu X."/>
            <person name="Wang H."/>
            <person name="Liu C."/>
            <person name="Fang Y."/>
            <person name="Rustenholz C."/>
            <person name="Cheng Z."/>
            <person name="Xiao H."/>
            <person name="Zhou Y."/>
        </authorList>
    </citation>
    <scope>NUCLEOTIDE SEQUENCE [LARGE SCALE GENOMIC DNA]</scope>
    <source>
        <strain evidence="10">cv. Pinot noir / PN40024</strain>
        <tissue evidence="9">Leaf</tissue>
    </source>
</reference>
<organism evidence="9 10">
    <name type="scientific">Vitis vinifera</name>
    <name type="common">Grape</name>
    <dbReference type="NCBI Taxonomy" id="29760"/>
    <lineage>
        <taxon>Eukaryota</taxon>
        <taxon>Viridiplantae</taxon>
        <taxon>Streptophyta</taxon>
        <taxon>Embryophyta</taxon>
        <taxon>Tracheophyta</taxon>
        <taxon>Spermatophyta</taxon>
        <taxon>Magnoliopsida</taxon>
        <taxon>eudicotyledons</taxon>
        <taxon>Gunneridae</taxon>
        <taxon>Pentapetalae</taxon>
        <taxon>rosids</taxon>
        <taxon>Vitales</taxon>
        <taxon>Vitaceae</taxon>
        <taxon>Viteae</taxon>
        <taxon>Vitis</taxon>
    </lineage>
</organism>
<sequence>MATRSFQHFLVSFLVVLVLCAKPGLGTTGCMERERQALLHFKHGLVDDHDLLSFWGDEQDKRLLPMERSPLWQAISFNDDLDSGNLEWLSHLSSLRLLDLSHVSLSKAIHWSQAINKLPSLIHLNLGDCSLPPLTTPSLSHVNSSAPLAFLDLSDNYDLASSVYPWVFNFSTTLVHLISISESNLNCLIPDAYGNMISLAYLDLRACALKGEIPEAYGNISSLTYLDMSENPLQGVIPDAFGNMRSLKYLDLSQNQLQGSIPIQLGTWLLLNDSISP</sequence>
<dbReference type="InterPro" id="IPR046956">
    <property type="entry name" value="RLP23-like"/>
</dbReference>
<evidence type="ECO:0000313" key="9">
    <source>
        <dbReference type="EMBL" id="WKA06374.1"/>
    </source>
</evidence>
<dbReference type="Gene3D" id="3.80.10.10">
    <property type="entry name" value="Ribonuclease Inhibitor"/>
    <property type="match status" value="2"/>
</dbReference>
<comment type="subcellular location">
    <subcellularLocation>
        <location evidence="1">Membrane</location>
        <topology evidence="1">Single-pass type I membrane protein</topology>
    </subcellularLocation>
</comment>
<evidence type="ECO:0000256" key="3">
    <source>
        <dbReference type="ARBA" id="ARBA00022729"/>
    </source>
</evidence>
<keyword evidence="3 8" id="KW-0732">Signal</keyword>
<dbReference type="PANTHER" id="PTHR48063:SF101">
    <property type="entry name" value="LRR RECEPTOR-LIKE SERINE_THREONINE-PROTEIN KINASE FLS2"/>
    <property type="match status" value="1"/>
</dbReference>
<evidence type="ECO:0000256" key="5">
    <source>
        <dbReference type="ARBA" id="ARBA00023136"/>
    </source>
</evidence>